<name>A0A9K3M6V1_9STRA</name>
<dbReference type="EMBL" id="JAGRRH010000001">
    <property type="protein sequence ID" value="KAG7375054.1"/>
    <property type="molecule type" value="Genomic_DNA"/>
</dbReference>
<feature type="region of interest" description="Disordered" evidence="1">
    <location>
        <begin position="516"/>
        <end position="576"/>
    </location>
</feature>
<comment type="caution">
    <text evidence="2">The sequence shown here is derived from an EMBL/GenBank/DDBJ whole genome shotgun (WGS) entry which is preliminary data.</text>
</comment>
<gene>
    <name evidence="2" type="ORF">IV203_014149</name>
</gene>
<organism evidence="2 3">
    <name type="scientific">Nitzschia inconspicua</name>
    <dbReference type="NCBI Taxonomy" id="303405"/>
    <lineage>
        <taxon>Eukaryota</taxon>
        <taxon>Sar</taxon>
        <taxon>Stramenopiles</taxon>
        <taxon>Ochrophyta</taxon>
        <taxon>Bacillariophyta</taxon>
        <taxon>Bacillariophyceae</taxon>
        <taxon>Bacillariophycidae</taxon>
        <taxon>Bacillariales</taxon>
        <taxon>Bacillariaceae</taxon>
        <taxon>Nitzschia</taxon>
    </lineage>
</organism>
<feature type="region of interest" description="Disordered" evidence="1">
    <location>
        <begin position="615"/>
        <end position="677"/>
    </location>
</feature>
<feature type="compositionally biased region" description="Basic and acidic residues" evidence="1">
    <location>
        <begin position="372"/>
        <end position="381"/>
    </location>
</feature>
<feature type="compositionally biased region" description="Polar residues" evidence="1">
    <location>
        <begin position="626"/>
        <end position="640"/>
    </location>
</feature>
<feature type="compositionally biased region" description="Acidic residues" evidence="1">
    <location>
        <begin position="137"/>
        <end position="150"/>
    </location>
</feature>
<reference evidence="2" key="2">
    <citation type="submission" date="2021-04" db="EMBL/GenBank/DDBJ databases">
        <authorList>
            <person name="Podell S."/>
        </authorList>
    </citation>
    <scope>NUCLEOTIDE SEQUENCE</scope>
    <source>
        <strain evidence="2">Hildebrandi</strain>
    </source>
</reference>
<dbReference type="Proteomes" id="UP000693970">
    <property type="component" value="Unassembled WGS sequence"/>
</dbReference>
<sequence>MRFFNRRKKHSPESYYDYYEDHGVVPNTIEYYLEFGEEVEAEDIYWDIPKDATVENMKEDGEEGDDESTTVSFVPENIPVLTIVDASTNIPITSTLFPWNQSNATDVTKTTICHSSSRRTSSEYTGNTRTRCRSEDDSSSDEETAADDVVEPGFLEATLSEYEGKALQHQDSMGGKSICAISTVGFKSAAASAAAAQKFASQYIRCKSRDESSVAGQEQGEVEVEAQISREIVQNDTLSLSHCKSVIPAPHKKRDGNEMYSRIILHADKAGETTIKMTRESSVIPQKNTDQSKSTMNSVAGCIGSKIVVPAVSVAVSTKGEQDMAVAPIPSEVAKMQTIINTSAGTMPSLLDDDLSSLCNTNSAKSSNILTDKSKPSKGEQDTALAPITSVMNTNARAMPSLLDDDLSSLGNTNTAKSSSILTNESKPSKGEQDMAVAPIPSEVAKMQTVMNINARSVPSFLDDHKSSLGNTNTAKSSSILTNKSKLSKSKQNTALGPIPPEVAKMQTVVNTNADTVPSLLDDDKSSPGNTSTAKSSSIVTDKTKARKNRGLIEKNDWFRRKRTSSAEESTNSPSNALVSSILPKLSISDGTKTSPLIPPEVAKMQTVVNTNADTVPSLLDDDKSSPGNTSTAKSSSIVTDKTKARKNRGLIGKNDWFRRKRTSSAEESTNSPSNALVSSIHPKLSISDGPKTSPFPAPLVILYDDKRNEMAWLRCAPRRRNFEFPLSSAAAITKSPVDGSPIKPAAETTIASKTTSEDLDPIAGNDGALMVGARETSLTKEQSSPQTRDVSFEERDPPPSDNTGVSNSTATTKSNPERSTPDRGLSILEESIDEESSGGPEIFTVESTITYYKRQLVELQRRNEDVVKMIHDSTVRNMTLEDMRLL</sequence>
<reference evidence="2" key="1">
    <citation type="journal article" date="2021" name="Sci. Rep.">
        <title>Diploid genomic architecture of Nitzschia inconspicua, an elite biomass production diatom.</title>
        <authorList>
            <person name="Oliver A."/>
            <person name="Podell S."/>
            <person name="Pinowska A."/>
            <person name="Traller J.C."/>
            <person name="Smith S.R."/>
            <person name="McClure R."/>
            <person name="Beliaev A."/>
            <person name="Bohutskyi P."/>
            <person name="Hill E.A."/>
            <person name="Rabines A."/>
            <person name="Zheng H."/>
            <person name="Allen L.Z."/>
            <person name="Kuo A."/>
            <person name="Grigoriev I.V."/>
            <person name="Allen A.E."/>
            <person name="Hazlebeck D."/>
            <person name="Allen E.E."/>
        </authorList>
    </citation>
    <scope>NUCLEOTIDE SEQUENCE</scope>
    <source>
        <strain evidence="2">Hildebrandi</strain>
    </source>
</reference>
<evidence type="ECO:0000313" key="3">
    <source>
        <dbReference type="Proteomes" id="UP000693970"/>
    </source>
</evidence>
<feature type="compositionally biased region" description="Polar residues" evidence="1">
    <location>
        <begin position="666"/>
        <end position="677"/>
    </location>
</feature>
<feature type="compositionally biased region" description="Polar residues" evidence="1">
    <location>
        <begin position="780"/>
        <end position="790"/>
    </location>
</feature>
<protein>
    <submittedName>
        <fullName evidence="2">Uncharacterized protein</fullName>
    </submittedName>
</protein>
<feature type="compositionally biased region" description="Polar residues" evidence="1">
    <location>
        <begin position="527"/>
        <end position="541"/>
    </location>
</feature>
<feature type="compositionally biased region" description="Polar residues" evidence="1">
    <location>
        <begin position="802"/>
        <end position="815"/>
    </location>
</feature>
<feature type="compositionally biased region" description="Polar residues" evidence="1">
    <location>
        <begin position="411"/>
        <end position="426"/>
    </location>
</feature>
<dbReference type="AlphaFoldDB" id="A0A9K3M6V1"/>
<feature type="region of interest" description="Disordered" evidence="1">
    <location>
        <begin position="469"/>
        <end position="499"/>
    </location>
</feature>
<feature type="region of interest" description="Disordered" evidence="1">
    <location>
        <begin position="735"/>
        <end position="824"/>
    </location>
</feature>
<proteinExistence type="predicted"/>
<feature type="compositionally biased region" description="Polar residues" evidence="1">
    <location>
        <begin position="112"/>
        <end position="127"/>
    </location>
</feature>
<feature type="region of interest" description="Disordered" evidence="1">
    <location>
        <begin position="112"/>
        <end position="151"/>
    </location>
</feature>
<feature type="region of interest" description="Disordered" evidence="1">
    <location>
        <begin position="402"/>
        <end position="433"/>
    </location>
</feature>
<keyword evidence="3" id="KW-1185">Reference proteome</keyword>
<evidence type="ECO:0000256" key="1">
    <source>
        <dbReference type="SAM" id="MobiDB-lite"/>
    </source>
</evidence>
<feature type="compositionally biased region" description="Polar residues" evidence="1">
    <location>
        <begin position="567"/>
        <end position="576"/>
    </location>
</feature>
<feature type="compositionally biased region" description="Polar residues" evidence="1">
    <location>
        <begin position="469"/>
        <end position="495"/>
    </location>
</feature>
<evidence type="ECO:0000313" key="2">
    <source>
        <dbReference type="EMBL" id="KAG7375054.1"/>
    </source>
</evidence>
<feature type="region of interest" description="Disordered" evidence="1">
    <location>
        <begin position="366"/>
        <end position="385"/>
    </location>
</feature>
<accession>A0A9K3M6V1</accession>